<accession>A0ACC2VN28</accession>
<sequence>MDQLTTPTLKKVVRSVVRKADKRGDIDRGAFTLKVAKGEIATKRYWIEGSEIFKGALLGSSLSGGRLLREREHKQITEQRHCVVNADLASSPPRPMLFIDVPAKALDINTDVLNEKPWKQTVKDLVYEAIENVDTLKNSPVKPLRQDDTNAEQHAFINGFLNDEAKSQERLKKDQSKNNKEVVQARKVKGKKTVVDSDDDAGPEEVKQNRKSAKQDRKSKIVVSEDEQPAVQQQNSMEVDSEAEESLDEHPPPPARKRARSDVESGGSDDDGSVRKSSGKNGQVTVKAKGKRADADGNGKVKPAAKASTSTPAAPSAPVVEDERVKELKSIVVACGLRKQWKKEFEGMNSANEQVAHLKSLLTGLGMTGRPTKAKAKAIKEKRELAAELGDVLEFEAKRGLGITSSRRSNTNTQASPKTARPRETSKKRRTEALAATPKRDDESSGSEELPVPRKKLASPQKKVATTKKMLVDTIETDEDDEIYYLKREDEKM</sequence>
<organism evidence="1 2">
    <name type="scientific">Naganishia friedmannii</name>
    <dbReference type="NCBI Taxonomy" id="89922"/>
    <lineage>
        <taxon>Eukaryota</taxon>
        <taxon>Fungi</taxon>
        <taxon>Dikarya</taxon>
        <taxon>Basidiomycota</taxon>
        <taxon>Agaricomycotina</taxon>
        <taxon>Tremellomycetes</taxon>
        <taxon>Filobasidiales</taxon>
        <taxon>Filobasidiaceae</taxon>
        <taxon>Naganishia</taxon>
    </lineage>
</organism>
<name>A0ACC2VN28_9TREE</name>
<gene>
    <name evidence="1" type="ORF">QFC21_003529</name>
</gene>
<comment type="caution">
    <text evidence="1">The sequence shown here is derived from an EMBL/GenBank/DDBJ whole genome shotgun (WGS) entry which is preliminary data.</text>
</comment>
<protein>
    <submittedName>
        <fullName evidence="1">Uncharacterized protein</fullName>
    </submittedName>
</protein>
<proteinExistence type="predicted"/>
<dbReference type="EMBL" id="JASBWT010000011">
    <property type="protein sequence ID" value="KAJ9100490.1"/>
    <property type="molecule type" value="Genomic_DNA"/>
</dbReference>
<keyword evidence="2" id="KW-1185">Reference proteome</keyword>
<evidence type="ECO:0000313" key="2">
    <source>
        <dbReference type="Proteomes" id="UP001227268"/>
    </source>
</evidence>
<dbReference type="Proteomes" id="UP001227268">
    <property type="component" value="Unassembled WGS sequence"/>
</dbReference>
<evidence type="ECO:0000313" key="1">
    <source>
        <dbReference type="EMBL" id="KAJ9100490.1"/>
    </source>
</evidence>
<reference evidence="1" key="1">
    <citation type="submission" date="2023-04" db="EMBL/GenBank/DDBJ databases">
        <title>Draft Genome sequencing of Naganishia species isolated from polar environments using Oxford Nanopore Technology.</title>
        <authorList>
            <person name="Leo P."/>
            <person name="Venkateswaran K."/>
        </authorList>
    </citation>
    <scope>NUCLEOTIDE SEQUENCE</scope>
    <source>
        <strain evidence="1">MNA-CCFEE 5423</strain>
    </source>
</reference>